<protein>
    <recommendedName>
        <fullName evidence="1">AAA+ ATPase domain-containing protein</fullName>
    </recommendedName>
</protein>
<accession>A0AAV3UUE3</accession>
<dbReference type="Pfam" id="PF05621">
    <property type="entry name" value="TniB"/>
    <property type="match status" value="1"/>
</dbReference>
<gene>
    <name evidence="2" type="ORF">GCHA_0572</name>
</gene>
<dbReference type="InterPro" id="IPR008868">
    <property type="entry name" value="TniB"/>
</dbReference>
<reference evidence="2 3" key="1">
    <citation type="journal article" date="2017" name="Antonie Van Leeuwenhoek">
        <title>Rhizobium rhizosphaerae sp. nov., a novel species isolated from rice rhizosphere.</title>
        <authorList>
            <person name="Zhao J.J."/>
            <person name="Zhang J."/>
            <person name="Zhang R.J."/>
            <person name="Zhang C.W."/>
            <person name="Yin H.Q."/>
            <person name="Zhang X.X."/>
        </authorList>
    </citation>
    <scope>NUCLEOTIDE SEQUENCE [LARGE SCALE GENOMIC DNA]</scope>
    <source>
        <strain evidence="2 3">S18K6</strain>
    </source>
</reference>
<dbReference type="InterPro" id="IPR027417">
    <property type="entry name" value="P-loop_NTPase"/>
</dbReference>
<dbReference type="SUPFAM" id="SSF52540">
    <property type="entry name" value="P-loop containing nucleoside triphosphate hydrolases"/>
    <property type="match status" value="1"/>
</dbReference>
<evidence type="ECO:0000259" key="1">
    <source>
        <dbReference type="SMART" id="SM00382"/>
    </source>
</evidence>
<evidence type="ECO:0000313" key="2">
    <source>
        <dbReference type="EMBL" id="GAC08535.1"/>
    </source>
</evidence>
<sequence>MSQPNTSINTVRKTVNQPQEVINMSLAISNTQNNPQHKESTMSVANTTAELNGAEQLASLAIWNEQLVGAERMIKRGLRYHGIKSTGMIIKGDAGTGKTHFAKKLKEELTARSVTIADHDTMPVLMISAPQQSKVPDMIQKLLYELGDIKPNQGKHNDKLNRLFRLLNELKVELIIVDEIHDYLPKKGNSKNSAALSFLKLLMDEALIPILFMGTEKASMLSTMSDELGSRLRYSYTFSKLPYGVDDFSKKDFAEMATAFAEYLPQQNRSLNFVMFNECGVKFNNTKLLDRLYVATNGLPRGLRDLFLEINIEMEDDSDFSPSLDSLARIYAGLESMNNYIDFNPFTVKSKTINAYIGNASATQGDINEAA</sequence>
<name>A0AAV3UUE3_9ALTE</name>
<feature type="domain" description="AAA+ ATPase" evidence="1">
    <location>
        <begin position="84"/>
        <end position="247"/>
    </location>
</feature>
<proteinExistence type="predicted"/>
<dbReference type="Proteomes" id="UP000006320">
    <property type="component" value="Unassembled WGS sequence"/>
</dbReference>
<comment type="caution">
    <text evidence="2">The sequence shown here is derived from an EMBL/GenBank/DDBJ whole genome shotgun (WGS) entry which is preliminary data.</text>
</comment>
<dbReference type="InterPro" id="IPR003593">
    <property type="entry name" value="AAA+_ATPase"/>
</dbReference>
<dbReference type="AlphaFoldDB" id="A0AAV3UUE3"/>
<dbReference type="RefSeq" id="WP_007984769.1">
    <property type="nucleotide sequence ID" value="NZ_BAEM01000007.1"/>
</dbReference>
<evidence type="ECO:0000313" key="3">
    <source>
        <dbReference type="Proteomes" id="UP000006320"/>
    </source>
</evidence>
<dbReference type="EMBL" id="BAEM01000007">
    <property type="protein sequence ID" value="GAC08535.1"/>
    <property type="molecule type" value="Genomic_DNA"/>
</dbReference>
<organism evidence="2 3">
    <name type="scientific">Paraglaciecola chathamensis S18K6</name>
    <dbReference type="NCBI Taxonomy" id="1127672"/>
    <lineage>
        <taxon>Bacteria</taxon>
        <taxon>Pseudomonadati</taxon>
        <taxon>Pseudomonadota</taxon>
        <taxon>Gammaproteobacteria</taxon>
        <taxon>Alteromonadales</taxon>
        <taxon>Alteromonadaceae</taxon>
        <taxon>Paraglaciecola</taxon>
    </lineage>
</organism>
<dbReference type="SMART" id="SM00382">
    <property type="entry name" value="AAA"/>
    <property type="match status" value="1"/>
</dbReference>
<dbReference type="Gene3D" id="3.40.50.300">
    <property type="entry name" value="P-loop containing nucleotide triphosphate hydrolases"/>
    <property type="match status" value="1"/>
</dbReference>